<dbReference type="Proteomes" id="UP000663836">
    <property type="component" value="Unassembled WGS sequence"/>
</dbReference>
<accession>A0A820JUG1</accession>
<organism evidence="1 2">
    <name type="scientific">Rotaria sordida</name>
    <dbReference type="NCBI Taxonomy" id="392033"/>
    <lineage>
        <taxon>Eukaryota</taxon>
        <taxon>Metazoa</taxon>
        <taxon>Spiralia</taxon>
        <taxon>Gnathifera</taxon>
        <taxon>Rotifera</taxon>
        <taxon>Eurotatoria</taxon>
        <taxon>Bdelloidea</taxon>
        <taxon>Philodinida</taxon>
        <taxon>Philodinidae</taxon>
        <taxon>Rotaria</taxon>
    </lineage>
</organism>
<evidence type="ECO:0000313" key="1">
    <source>
        <dbReference type="EMBL" id="CAF4327277.1"/>
    </source>
</evidence>
<proteinExistence type="predicted"/>
<dbReference type="AlphaFoldDB" id="A0A820JUG1"/>
<reference evidence="1" key="1">
    <citation type="submission" date="2021-02" db="EMBL/GenBank/DDBJ databases">
        <authorList>
            <person name="Nowell W R."/>
        </authorList>
    </citation>
    <scope>NUCLEOTIDE SEQUENCE</scope>
</reference>
<feature type="non-terminal residue" evidence="1">
    <location>
        <position position="1"/>
    </location>
</feature>
<evidence type="ECO:0000313" key="2">
    <source>
        <dbReference type="Proteomes" id="UP000663836"/>
    </source>
</evidence>
<name>A0A820JUG1_9BILA</name>
<feature type="non-terminal residue" evidence="1">
    <location>
        <position position="187"/>
    </location>
</feature>
<dbReference type="Gene3D" id="3.10.129.110">
    <property type="entry name" value="Polyketide synthase dehydratase"/>
    <property type="match status" value="1"/>
</dbReference>
<comment type="caution">
    <text evidence="1">The sequence shown here is derived from an EMBL/GenBank/DDBJ whole genome shotgun (WGS) entry which is preliminary data.</text>
</comment>
<dbReference type="InterPro" id="IPR042104">
    <property type="entry name" value="PKS_dehydratase_sf"/>
</dbReference>
<sequence>SEQLTMQKFHKQIKLNNIEKNLQINEIYRDFNLRGYEYSGLFRGINQIDINGIYGELKWNNEWISYLDTMLQVHLITSQGLQLPTHIDSLRIDPKHHLESISSLTSTCSVYVDYWNNLCFSGGIELFGLHCTGTSKKNKQQNTILESYLFVPFDNINIINELETCLYLILENTLTTTLSLCQIGNEK</sequence>
<protein>
    <submittedName>
        <fullName evidence="1">Uncharacterized protein</fullName>
    </submittedName>
</protein>
<gene>
    <name evidence="1" type="ORF">JBS370_LOCUS41198</name>
</gene>
<dbReference type="EMBL" id="CAJOBD010043368">
    <property type="protein sequence ID" value="CAF4327277.1"/>
    <property type="molecule type" value="Genomic_DNA"/>
</dbReference>